<name>A0ABY4W246_9PROT</name>
<dbReference type="Gene3D" id="2.40.50.100">
    <property type="match status" value="1"/>
</dbReference>
<accession>A0ABY4W246</accession>
<gene>
    <name evidence="3" type="ORF">NBZ79_17805</name>
</gene>
<evidence type="ECO:0000313" key="3">
    <source>
        <dbReference type="EMBL" id="USG61014.1"/>
    </source>
</evidence>
<dbReference type="Gene3D" id="2.40.420.20">
    <property type="match status" value="1"/>
</dbReference>
<proteinExistence type="inferred from homology"/>
<keyword evidence="4" id="KW-1185">Reference proteome</keyword>
<dbReference type="RefSeq" id="WP_251934001.1">
    <property type="nucleotide sequence ID" value="NZ_CP098747.1"/>
</dbReference>
<keyword evidence="2" id="KW-0812">Transmembrane</keyword>
<dbReference type="NCBIfam" id="TIGR01730">
    <property type="entry name" value="RND_mfp"/>
    <property type="match status" value="1"/>
</dbReference>
<organism evidence="3 4">
    <name type="scientific">Sneathiella marina</name>
    <dbReference type="NCBI Taxonomy" id="2950108"/>
    <lineage>
        <taxon>Bacteria</taxon>
        <taxon>Pseudomonadati</taxon>
        <taxon>Pseudomonadota</taxon>
        <taxon>Alphaproteobacteria</taxon>
        <taxon>Sneathiellales</taxon>
        <taxon>Sneathiellaceae</taxon>
        <taxon>Sneathiella</taxon>
    </lineage>
</organism>
<dbReference type="EMBL" id="CP098747">
    <property type="protein sequence ID" value="USG61014.1"/>
    <property type="molecule type" value="Genomic_DNA"/>
</dbReference>
<reference evidence="3" key="1">
    <citation type="submission" date="2022-06" db="EMBL/GenBank/DDBJ databases">
        <title>Sneathiella actinostolidae sp. nov., isolated from a sea anemonein the Western Pacific Ocean.</title>
        <authorList>
            <person name="Wei M.J."/>
        </authorList>
    </citation>
    <scope>NUCLEOTIDE SEQUENCE</scope>
    <source>
        <strain evidence="3">PHK-P5</strain>
    </source>
</reference>
<dbReference type="Proteomes" id="UP001056291">
    <property type="component" value="Chromosome"/>
</dbReference>
<feature type="transmembrane region" description="Helical" evidence="2">
    <location>
        <begin position="7"/>
        <end position="28"/>
    </location>
</feature>
<sequence>MRFITIALKVVIPLVILLLGAGILYYLVATKPVIEPEIAGERIWPVDTLAVQHKDQSINLLLFGTLVAARDVELRSLVGGEVIDVSPNFREGGILDQGELLIAVDPFDFQASLDENQAGLLEAKSRLNELVATRKSEKTALVRDSEVLEREMRNVERSNSLSKRGNISEKALDDAKSALTRQKQTVELRQAQLDILEARIGQQQAVIDRLDVGVRRAERDLKNTELRAPFRGYLAEVNAEYGKNIDAKDKVARLIDASQLEARFLLSDSQYGLLLANTAGIIGRPVTVRWSSGETEVSYVGTVSRLSSEISFNSGGVEVYAVLEGNDNLDLLRPGAFVEIILKGNTYDDVIKVPEYSVFDDDTVYVAKEGKIEPREIVVIAKNGGDYFIRGNLSDEERLIITRFPEIGPNLRVEVR</sequence>
<dbReference type="SUPFAM" id="SSF111369">
    <property type="entry name" value="HlyD-like secretion proteins"/>
    <property type="match status" value="1"/>
</dbReference>
<evidence type="ECO:0000313" key="4">
    <source>
        <dbReference type="Proteomes" id="UP001056291"/>
    </source>
</evidence>
<dbReference type="PANTHER" id="PTHR30469">
    <property type="entry name" value="MULTIDRUG RESISTANCE PROTEIN MDTA"/>
    <property type="match status" value="1"/>
</dbReference>
<evidence type="ECO:0000256" key="1">
    <source>
        <dbReference type="ARBA" id="ARBA00009477"/>
    </source>
</evidence>
<protein>
    <submittedName>
        <fullName evidence="3">Efflux RND transporter periplasmic adaptor subunit</fullName>
    </submittedName>
</protein>
<dbReference type="Gene3D" id="1.10.287.470">
    <property type="entry name" value="Helix hairpin bin"/>
    <property type="match status" value="1"/>
</dbReference>
<keyword evidence="2" id="KW-1133">Transmembrane helix</keyword>
<dbReference type="Gene3D" id="2.40.30.170">
    <property type="match status" value="1"/>
</dbReference>
<dbReference type="InterPro" id="IPR006143">
    <property type="entry name" value="RND_pump_MFP"/>
</dbReference>
<comment type="similarity">
    <text evidence="1">Belongs to the membrane fusion protein (MFP) (TC 8.A.1) family.</text>
</comment>
<evidence type="ECO:0000256" key="2">
    <source>
        <dbReference type="SAM" id="Phobius"/>
    </source>
</evidence>
<keyword evidence="2" id="KW-0472">Membrane</keyword>